<sequence length="168" mass="18188">MSEHKIRFFITGAIGGQGGAVARQLLSAGYHANALARDLDNPSAHNLAKAGADLIVGDFDDIEALAKAAQGCTGVFLNTSPDQPFETELQHAQYVINASKSAGMTRIACATVTRCEQFPDDFPSWMHQTPFIGYWTTKAAVQRAATDAGFQRWTILQPAFVMTNWIAP</sequence>
<proteinExistence type="predicted"/>
<dbReference type="Proteomes" id="UP001186974">
    <property type="component" value="Unassembled WGS sequence"/>
</dbReference>
<comment type="caution">
    <text evidence="1">The sequence shown here is derived from an EMBL/GenBank/DDBJ whole genome shotgun (WGS) entry which is preliminary data.</text>
</comment>
<protein>
    <submittedName>
        <fullName evidence="1">Uncharacterized protein</fullName>
    </submittedName>
</protein>
<dbReference type="EMBL" id="JAWDJW010001647">
    <property type="protein sequence ID" value="KAK3078741.1"/>
    <property type="molecule type" value="Genomic_DNA"/>
</dbReference>
<keyword evidence="2" id="KW-1185">Reference proteome</keyword>
<accession>A0ACC3DPU9</accession>
<organism evidence="1 2">
    <name type="scientific">Coniosporium uncinatum</name>
    <dbReference type="NCBI Taxonomy" id="93489"/>
    <lineage>
        <taxon>Eukaryota</taxon>
        <taxon>Fungi</taxon>
        <taxon>Dikarya</taxon>
        <taxon>Ascomycota</taxon>
        <taxon>Pezizomycotina</taxon>
        <taxon>Dothideomycetes</taxon>
        <taxon>Dothideomycetes incertae sedis</taxon>
        <taxon>Coniosporium</taxon>
    </lineage>
</organism>
<name>A0ACC3DPU9_9PEZI</name>
<gene>
    <name evidence="1" type="ORF">LTS18_006729</name>
</gene>
<feature type="non-terminal residue" evidence="1">
    <location>
        <position position="168"/>
    </location>
</feature>
<evidence type="ECO:0000313" key="1">
    <source>
        <dbReference type="EMBL" id="KAK3078741.1"/>
    </source>
</evidence>
<reference evidence="1" key="1">
    <citation type="submission" date="2024-09" db="EMBL/GenBank/DDBJ databases">
        <title>Black Yeasts Isolated from many extreme environments.</title>
        <authorList>
            <person name="Coleine C."/>
            <person name="Stajich J.E."/>
            <person name="Selbmann L."/>
        </authorList>
    </citation>
    <scope>NUCLEOTIDE SEQUENCE</scope>
    <source>
        <strain evidence="1">CCFEE 5737</strain>
    </source>
</reference>
<evidence type="ECO:0000313" key="2">
    <source>
        <dbReference type="Proteomes" id="UP001186974"/>
    </source>
</evidence>